<feature type="transmembrane region" description="Helical" evidence="4">
    <location>
        <begin position="51"/>
        <end position="72"/>
    </location>
</feature>
<dbReference type="PANTHER" id="PTHR45138:SF9">
    <property type="entry name" value="DIGUANYLATE CYCLASE DGCM-RELATED"/>
    <property type="match status" value="1"/>
</dbReference>
<dbReference type="NCBIfam" id="TIGR00254">
    <property type="entry name" value="GGDEF"/>
    <property type="match status" value="1"/>
</dbReference>
<dbReference type="RefSeq" id="WP_162312284.1">
    <property type="nucleotide sequence ID" value="NZ_JACHGU010000001.1"/>
</dbReference>
<feature type="region of interest" description="Disordered" evidence="3">
    <location>
        <begin position="366"/>
        <end position="389"/>
    </location>
</feature>
<dbReference type="CDD" id="cd01949">
    <property type="entry name" value="GGDEF"/>
    <property type="match status" value="1"/>
</dbReference>
<proteinExistence type="predicted"/>
<accession>A0A7V8K638</accession>
<gene>
    <name evidence="6" type="ORF">B1992_14780</name>
</gene>
<keyword evidence="4" id="KW-0812">Transmembrane</keyword>
<dbReference type="InterPro" id="IPR000160">
    <property type="entry name" value="GGDEF_dom"/>
</dbReference>
<dbReference type="InterPro" id="IPR043128">
    <property type="entry name" value="Rev_trsase/Diguanyl_cyclase"/>
</dbReference>
<feature type="compositionally biased region" description="Low complexity" evidence="3">
    <location>
        <begin position="380"/>
        <end position="389"/>
    </location>
</feature>
<evidence type="ECO:0000256" key="2">
    <source>
        <dbReference type="ARBA" id="ARBA00034247"/>
    </source>
</evidence>
<dbReference type="InterPro" id="IPR029787">
    <property type="entry name" value="Nucleotide_cyclase"/>
</dbReference>
<dbReference type="EC" id="2.7.7.65" evidence="1"/>
<dbReference type="EMBL" id="MWIP01000026">
    <property type="protein sequence ID" value="KAF1684646.1"/>
    <property type="molecule type" value="Genomic_DNA"/>
</dbReference>
<evidence type="ECO:0000256" key="1">
    <source>
        <dbReference type="ARBA" id="ARBA00012528"/>
    </source>
</evidence>
<dbReference type="InterPro" id="IPR050469">
    <property type="entry name" value="Diguanylate_Cyclase"/>
</dbReference>
<evidence type="ECO:0000256" key="4">
    <source>
        <dbReference type="SAM" id="Phobius"/>
    </source>
</evidence>
<keyword evidence="4" id="KW-0472">Membrane</keyword>
<evidence type="ECO:0000313" key="7">
    <source>
        <dbReference type="Proteomes" id="UP000462066"/>
    </source>
</evidence>
<evidence type="ECO:0000256" key="3">
    <source>
        <dbReference type="SAM" id="MobiDB-lite"/>
    </source>
</evidence>
<comment type="catalytic activity">
    <reaction evidence="2">
        <text>2 GTP = 3',3'-c-di-GMP + 2 diphosphate</text>
        <dbReference type="Rhea" id="RHEA:24898"/>
        <dbReference type="ChEBI" id="CHEBI:33019"/>
        <dbReference type="ChEBI" id="CHEBI:37565"/>
        <dbReference type="ChEBI" id="CHEBI:58805"/>
        <dbReference type="EC" id="2.7.7.65"/>
    </reaction>
</comment>
<feature type="domain" description="GGDEF" evidence="5">
    <location>
        <begin position="222"/>
        <end position="348"/>
    </location>
</feature>
<dbReference type="SUPFAM" id="SSF55073">
    <property type="entry name" value="Nucleotide cyclase"/>
    <property type="match status" value="1"/>
</dbReference>
<dbReference type="PROSITE" id="PS50887">
    <property type="entry name" value="GGDEF"/>
    <property type="match status" value="1"/>
</dbReference>
<dbReference type="AlphaFoldDB" id="A0A7V8K638"/>
<protein>
    <recommendedName>
        <fullName evidence="1">diguanylate cyclase</fullName>
        <ecNumber evidence="1">2.7.7.65</ecNumber>
    </recommendedName>
</protein>
<feature type="transmembrane region" description="Helical" evidence="4">
    <location>
        <begin position="21"/>
        <end position="45"/>
    </location>
</feature>
<dbReference type="Pfam" id="PF00990">
    <property type="entry name" value="GGDEF"/>
    <property type="match status" value="1"/>
</dbReference>
<dbReference type="PANTHER" id="PTHR45138">
    <property type="entry name" value="REGULATORY COMPONENTS OF SENSORY TRANSDUCTION SYSTEM"/>
    <property type="match status" value="1"/>
</dbReference>
<dbReference type="GO" id="GO:0005886">
    <property type="term" value="C:plasma membrane"/>
    <property type="evidence" value="ECO:0007669"/>
    <property type="project" value="TreeGrafter"/>
</dbReference>
<dbReference type="Proteomes" id="UP000462066">
    <property type="component" value="Unassembled WGS sequence"/>
</dbReference>
<dbReference type="GO" id="GO:1902201">
    <property type="term" value="P:negative regulation of bacterial-type flagellum-dependent cell motility"/>
    <property type="evidence" value="ECO:0007669"/>
    <property type="project" value="TreeGrafter"/>
</dbReference>
<comment type="caution">
    <text evidence="6">The sequence shown here is derived from an EMBL/GenBank/DDBJ whole genome shotgun (WGS) entry which is preliminary data.</text>
</comment>
<organism evidence="6 7">
    <name type="scientific">Pseudoxanthomonas broegbernensis</name>
    <dbReference type="NCBI Taxonomy" id="83619"/>
    <lineage>
        <taxon>Bacteria</taxon>
        <taxon>Pseudomonadati</taxon>
        <taxon>Pseudomonadota</taxon>
        <taxon>Gammaproteobacteria</taxon>
        <taxon>Lysobacterales</taxon>
        <taxon>Lysobacteraceae</taxon>
        <taxon>Pseudoxanthomonas</taxon>
    </lineage>
</organism>
<feature type="transmembrane region" description="Helical" evidence="4">
    <location>
        <begin position="108"/>
        <end position="124"/>
    </location>
</feature>
<evidence type="ECO:0000313" key="6">
    <source>
        <dbReference type="EMBL" id="KAF1684646.1"/>
    </source>
</evidence>
<feature type="transmembrane region" description="Helical" evidence="4">
    <location>
        <begin position="131"/>
        <end position="148"/>
    </location>
</feature>
<keyword evidence="4" id="KW-1133">Transmembrane helix</keyword>
<dbReference type="GO" id="GO:0043709">
    <property type="term" value="P:cell adhesion involved in single-species biofilm formation"/>
    <property type="evidence" value="ECO:0007669"/>
    <property type="project" value="TreeGrafter"/>
</dbReference>
<dbReference type="SMART" id="SM00267">
    <property type="entry name" value="GGDEF"/>
    <property type="match status" value="1"/>
</dbReference>
<evidence type="ECO:0000259" key="5">
    <source>
        <dbReference type="PROSITE" id="PS50887"/>
    </source>
</evidence>
<name>A0A7V8K638_9GAMM</name>
<feature type="transmembrane region" description="Helical" evidence="4">
    <location>
        <begin position="160"/>
        <end position="182"/>
    </location>
</feature>
<dbReference type="GO" id="GO:0052621">
    <property type="term" value="F:diguanylate cyclase activity"/>
    <property type="evidence" value="ECO:0007669"/>
    <property type="project" value="UniProtKB-EC"/>
</dbReference>
<reference evidence="6 7" key="1">
    <citation type="submission" date="2017-10" db="EMBL/GenBank/DDBJ databases">
        <title>Whole genome sequencing of Pseudoxanthomonas broegbernensis DSM 12573(T).</title>
        <authorList>
            <person name="Kumar S."/>
            <person name="Bansal K."/>
            <person name="Kaur A."/>
            <person name="Patil P."/>
            <person name="Sharma S."/>
            <person name="Patil P.B."/>
        </authorList>
    </citation>
    <scope>NUCLEOTIDE SEQUENCE [LARGE SCALE GENOMIC DNA]</scope>
    <source>
        <strain evidence="6 7">DSM 12573</strain>
    </source>
</reference>
<keyword evidence="7" id="KW-1185">Reference proteome</keyword>
<sequence>MERREEETDPQLAGYLEHVRAVLQGPTLALQALAISLWCVSLAFNPQVERGATPATVAMLAALLGICVYKGWKASVLRWRVGNILYAMLLASAFRMMLSMMVRPQELLVLPVAILVSLGFASVVPLRRDYLLILAAVWAILMSGHPGVDADSLDPENLAILVAASILVALGLNHAVVTHLRATFRLKEDFRRLAETDALTGLPNRRALLARLDEACAADGRQARHFALLDLDDFKDVNDRFGHDAGDAVLQALAGDLRRLPHAFAGRLGGEEFGVIFDGADGEEVGALLERMLGDARRGGMREGGFSFSAGVVRTLPGEPAVDVLRRADEAMYQAKRMGKRRVVRAGMDAGRGAGWAGPALRVRCDPPAGGGRHGPPPGAHWRPQTWRS</sequence>
<feature type="transmembrane region" description="Helical" evidence="4">
    <location>
        <begin position="84"/>
        <end position="102"/>
    </location>
</feature>
<dbReference type="Gene3D" id="3.30.70.270">
    <property type="match status" value="1"/>
</dbReference>